<feature type="transmembrane region" description="Helical" evidence="2">
    <location>
        <begin position="23"/>
        <end position="41"/>
    </location>
</feature>
<dbReference type="AlphaFoldDB" id="A0A8J6Y190"/>
<keyword evidence="2" id="KW-0472">Membrane</keyword>
<feature type="domain" description="FecR protein" evidence="3">
    <location>
        <begin position="160"/>
        <end position="254"/>
    </location>
</feature>
<feature type="coiled-coil region" evidence="1">
    <location>
        <begin position="49"/>
        <end position="99"/>
    </location>
</feature>
<reference evidence="4 5" key="1">
    <citation type="submission" date="2020-08" db="EMBL/GenBank/DDBJ databases">
        <title>Acidobacteriota in marine sediments use diverse sulfur dissimilation pathways.</title>
        <authorList>
            <person name="Wasmund K."/>
        </authorList>
    </citation>
    <scope>NUCLEOTIDE SEQUENCE [LARGE SCALE GENOMIC DNA]</scope>
    <source>
        <strain evidence="4">MAG AM3-A</strain>
    </source>
</reference>
<dbReference type="PANTHER" id="PTHR38731:SF3">
    <property type="entry name" value="BLL6125 PROTEIN"/>
    <property type="match status" value="1"/>
</dbReference>
<keyword evidence="2" id="KW-0812">Transmembrane</keyword>
<proteinExistence type="predicted"/>
<dbReference type="EMBL" id="JACXWA010000120">
    <property type="protein sequence ID" value="MBD3871136.1"/>
    <property type="molecule type" value="Genomic_DNA"/>
</dbReference>
<dbReference type="Proteomes" id="UP000598633">
    <property type="component" value="Unassembled WGS sequence"/>
</dbReference>
<evidence type="ECO:0000313" key="5">
    <source>
        <dbReference type="Proteomes" id="UP000598633"/>
    </source>
</evidence>
<dbReference type="InterPro" id="IPR006860">
    <property type="entry name" value="FecR"/>
</dbReference>
<protein>
    <submittedName>
        <fullName evidence="4">FecR domain-containing protein</fullName>
    </submittedName>
</protein>
<keyword evidence="2" id="KW-1133">Transmembrane helix</keyword>
<name>A0A8J6Y190_9BACT</name>
<evidence type="ECO:0000256" key="2">
    <source>
        <dbReference type="SAM" id="Phobius"/>
    </source>
</evidence>
<dbReference type="InterPro" id="IPR013783">
    <property type="entry name" value="Ig-like_fold"/>
</dbReference>
<sequence>MAKVARGLELDWVVIRVQPLRKVLAVVIIGLVAAVLVFLAYKSLNLSPEARARRAIERADAALAHAETQPLPSHWKDELEQARDQLNMARSEYAEQNWEDAEPLADSARKQFEALAGAGDQELVGVGRFFSLEGRVQLQRAGQTEWETAHQNIPVFNGDFVRTGRDGNAEILFADGSLYRISPNSLLEIHHEMSRESPGTIKMVAGRINVYTSGAPSTVTTDSAATEIDRDSRVAVDVAADDQKTTVAAFQGSARVRSNRGGREVVIGEREAVAAMASGTITEKQKIPAPPYPVEPRNNAGFDLVENPMIALAWRGRPRNGTVHLQVSRSKSFDSTQLEVDAPRLAKDEARLRLVAPGTYFWRVAALGDGTAYSEWSALRRFRVSSTSSEHLLEDSIPPELIVNQPQQLGRMFIFEGATEISATVTINGEKV</sequence>
<comment type="caution">
    <text evidence="4">The sequence shown here is derived from an EMBL/GenBank/DDBJ whole genome shotgun (WGS) entry which is preliminary data.</text>
</comment>
<dbReference type="Pfam" id="PF04773">
    <property type="entry name" value="FecR"/>
    <property type="match status" value="1"/>
</dbReference>
<dbReference type="PANTHER" id="PTHR38731">
    <property type="entry name" value="LIPL45-RELATED LIPOPROTEIN-RELATED"/>
    <property type="match status" value="1"/>
</dbReference>
<organism evidence="4 5">
    <name type="scientific">Candidatus Sulfomarinibacter kjeldsenii</name>
    <dbReference type="NCBI Taxonomy" id="2885994"/>
    <lineage>
        <taxon>Bacteria</taxon>
        <taxon>Pseudomonadati</taxon>
        <taxon>Acidobacteriota</taxon>
        <taxon>Thermoanaerobaculia</taxon>
        <taxon>Thermoanaerobaculales</taxon>
        <taxon>Candidatus Sulfomarinibacteraceae</taxon>
        <taxon>Candidatus Sulfomarinibacter</taxon>
    </lineage>
</organism>
<keyword evidence="1" id="KW-0175">Coiled coil</keyword>
<accession>A0A8J6Y190</accession>
<dbReference type="Gene3D" id="2.60.40.10">
    <property type="entry name" value="Immunoglobulins"/>
    <property type="match status" value="1"/>
</dbReference>
<evidence type="ECO:0000256" key="1">
    <source>
        <dbReference type="SAM" id="Coils"/>
    </source>
</evidence>
<evidence type="ECO:0000313" key="4">
    <source>
        <dbReference type="EMBL" id="MBD3871136.1"/>
    </source>
</evidence>
<evidence type="ECO:0000259" key="3">
    <source>
        <dbReference type="Pfam" id="PF04773"/>
    </source>
</evidence>
<gene>
    <name evidence="4" type="ORF">IFJ97_07250</name>
</gene>
<feature type="non-terminal residue" evidence="4">
    <location>
        <position position="432"/>
    </location>
</feature>